<dbReference type="InterPro" id="IPR001789">
    <property type="entry name" value="Sig_transdc_resp-reg_receiver"/>
</dbReference>
<dbReference type="Gene3D" id="3.40.50.2300">
    <property type="match status" value="1"/>
</dbReference>
<evidence type="ECO:0000256" key="2">
    <source>
        <dbReference type="SAM" id="MobiDB-lite"/>
    </source>
</evidence>
<protein>
    <recommendedName>
        <fullName evidence="3">Response regulatory domain-containing protein</fullName>
    </recommendedName>
</protein>
<evidence type="ECO:0000259" key="3">
    <source>
        <dbReference type="PROSITE" id="PS50110"/>
    </source>
</evidence>
<dbReference type="STRING" id="144026.SAMN04488568_1037"/>
<dbReference type="Proteomes" id="UP000199759">
    <property type="component" value="Unassembled WGS sequence"/>
</dbReference>
<dbReference type="SUPFAM" id="SSF52172">
    <property type="entry name" value="CheY-like"/>
    <property type="match status" value="1"/>
</dbReference>
<dbReference type="AlphaFoldDB" id="A0A1G9NVI4"/>
<sequence>MSEVDYARASVLLFDPVHVNQRTSRYALFEMGFRKIECVSSLTEFKSALAETAPALVVAESSATDADIFRLVRSVRRSDLGRNPFVVILLTTWSRDTTHIRRAIECGADDVIVRPFSTMFAAERVRTLIRDRKDFIVTSDYIGPDRRKSTDRDSDTQPLTVPNFLQAIVNGDDAAIDRASSWAREAKDVIIAERLRRLAMRIVISVEIQLTKPESSAMTVRLDVVDMARTARELRVQMVKASRSEAAEVAAALIDQIASLGDGVGAPPRTLQLIKELSMATYAAYANGESLERSKDEIERTVANLRVRLQTRSADERIRAQIEAAKARDAEDAGATADDTGQAAGAGIKRAAM</sequence>
<evidence type="ECO:0000313" key="4">
    <source>
        <dbReference type="EMBL" id="SDL90409.1"/>
    </source>
</evidence>
<dbReference type="OrthoDB" id="7202050at2"/>
<reference evidence="4 5" key="1">
    <citation type="submission" date="2016-10" db="EMBL/GenBank/DDBJ databases">
        <authorList>
            <person name="de Groot N.N."/>
        </authorList>
    </citation>
    <scope>NUCLEOTIDE SEQUENCE [LARGE SCALE GENOMIC DNA]</scope>
    <source>
        <strain evidence="4 5">DSM 16077</strain>
    </source>
</reference>
<accession>A0A1G9NVI4</accession>
<evidence type="ECO:0000256" key="1">
    <source>
        <dbReference type="PROSITE-ProRule" id="PRU00169"/>
    </source>
</evidence>
<feature type="region of interest" description="Disordered" evidence="2">
    <location>
        <begin position="327"/>
        <end position="353"/>
    </location>
</feature>
<name>A0A1G9NVI4_9PROT</name>
<gene>
    <name evidence="4" type="ORF">SAMN04488568_1037</name>
</gene>
<keyword evidence="5" id="KW-1185">Reference proteome</keyword>
<feature type="domain" description="Response regulatory" evidence="3">
    <location>
        <begin position="10"/>
        <end position="129"/>
    </location>
</feature>
<organism evidence="4 5">
    <name type="scientific">Maricaulis salignorans</name>
    <dbReference type="NCBI Taxonomy" id="144026"/>
    <lineage>
        <taxon>Bacteria</taxon>
        <taxon>Pseudomonadati</taxon>
        <taxon>Pseudomonadota</taxon>
        <taxon>Alphaproteobacteria</taxon>
        <taxon>Maricaulales</taxon>
        <taxon>Maricaulaceae</taxon>
        <taxon>Maricaulis</taxon>
    </lineage>
</organism>
<comment type="caution">
    <text evidence="1">Lacks conserved residue(s) required for the propagation of feature annotation.</text>
</comment>
<dbReference type="GO" id="GO:0000160">
    <property type="term" value="P:phosphorelay signal transduction system"/>
    <property type="evidence" value="ECO:0007669"/>
    <property type="project" value="InterPro"/>
</dbReference>
<dbReference type="PROSITE" id="PS50110">
    <property type="entry name" value="RESPONSE_REGULATORY"/>
    <property type="match status" value="1"/>
</dbReference>
<dbReference type="EMBL" id="FNHG01000003">
    <property type="protein sequence ID" value="SDL90409.1"/>
    <property type="molecule type" value="Genomic_DNA"/>
</dbReference>
<dbReference type="InterPro" id="IPR011006">
    <property type="entry name" value="CheY-like_superfamily"/>
</dbReference>
<evidence type="ECO:0000313" key="5">
    <source>
        <dbReference type="Proteomes" id="UP000199759"/>
    </source>
</evidence>
<proteinExistence type="predicted"/>
<feature type="compositionally biased region" description="Low complexity" evidence="2">
    <location>
        <begin position="333"/>
        <end position="347"/>
    </location>
</feature>
<dbReference type="RefSeq" id="WP_091766982.1">
    <property type="nucleotide sequence ID" value="NZ_FNHG01000003.1"/>
</dbReference>